<sequence>MTTRILGASFAATAAIIAVAGVATSTPALAKGEKTVHCYGVNTCKGTSDCKTASNDCKGQNECKGHGFKALTAKACAAAGGSLTEAK</sequence>
<name>A0A7H0LFK0_9SPHN</name>
<dbReference type="KEGG" id="spap:H3Z74_17115"/>
<organism evidence="2 3">
    <name type="scientific">Sphingomonas alpina</name>
    <dbReference type="NCBI Taxonomy" id="653931"/>
    <lineage>
        <taxon>Bacteria</taxon>
        <taxon>Pseudomonadati</taxon>
        <taxon>Pseudomonadota</taxon>
        <taxon>Alphaproteobacteria</taxon>
        <taxon>Sphingomonadales</taxon>
        <taxon>Sphingomonadaceae</taxon>
        <taxon>Sphingomonas</taxon>
    </lineage>
</organism>
<accession>A0A7H0LFK0</accession>
<feature type="chain" id="PRO_5028855251" description="DUF2282 domain-containing protein" evidence="1">
    <location>
        <begin position="31"/>
        <end position="87"/>
    </location>
</feature>
<evidence type="ECO:0000313" key="3">
    <source>
        <dbReference type="Proteomes" id="UP000516148"/>
    </source>
</evidence>
<protein>
    <recommendedName>
        <fullName evidence="4">DUF2282 domain-containing protein</fullName>
    </recommendedName>
</protein>
<proteinExistence type="predicted"/>
<dbReference type="AlphaFoldDB" id="A0A7H0LFK0"/>
<keyword evidence="3" id="KW-1185">Reference proteome</keyword>
<dbReference type="EMBL" id="CP061038">
    <property type="protein sequence ID" value="QNQ08453.1"/>
    <property type="molecule type" value="Genomic_DNA"/>
</dbReference>
<keyword evidence="1" id="KW-0732">Signal</keyword>
<feature type="signal peptide" evidence="1">
    <location>
        <begin position="1"/>
        <end position="30"/>
    </location>
</feature>
<evidence type="ECO:0000256" key="1">
    <source>
        <dbReference type="SAM" id="SignalP"/>
    </source>
</evidence>
<evidence type="ECO:0008006" key="4">
    <source>
        <dbReference type="Google" id="ProtNLM"/>
    </source>
</evidence>
<gene>
    <name evidence="2" type="ORF">H3Z74_17115</name>
</gene>
<dbReference type="RefSeq" id="WP_187760781.1">
    <property type="nucleotide sequence ID" value="NZ_CP061038.1"/>
</dbReference>
<dbReference type="Proteomes" id="UP000516148">
    <property type="component" value="Chromosome"/>
</dbReference>
<evidence type="ECO:0000313" key="2">
    <source>
        <dbReference type="EMBL" id="QNQ08453.1"/>
    </source>
</evidence>
<reference evidence="2 3" key="1">
    <citation type="submission" date="2020-09" db="EMBL/GenBank/DDBJ databases">
        <title>Sphingomonas sp., a new species isolated from pork steak.</title>
        <authorList>
            <person name="Heidler von Heilborn D."/>
        </authorList>
    </citation>
    <scope>NUCLEOTIDE SEQUENCE [LARGE SCALE GENOMIC DNA]</scope>
    <source>
        <strain evidence="3">S8-3T</strain>
    </source>
</reference>